<dbReference type="FunFam" id="2.60.40.10:FF:000992">
    <property type="entry name" value="Phosphoglucan phosphatase DSP4, chloroplastic"/>
    <property type="match status" value="1"/>
</dbReference>
<feature type="repeat" description="WD" evidence="8">
    <location>
        <begin position="167"/>
        <end position="201"/>
    </location>
</feature>
<dbReference type="GO" id="GO:0004721">
    <property type="term" value="F:phosphoprotein phosphatase activity"/>
    <property type="evidence" value="ECO:0007669"/>
    <property type="project" value="UniProtKB-KW"/>
</dbReference>
<dbReference type="PROSITE" id="PS50082">
    <property type="entry name" value="WD_REPEATS_2"/>
    <property type="match status" value="1"/>
</dbReference>
<dbReference type="Gene3D" id="2.130.10.10">
    <property type="entry name" value="YVTN repeat-like/Quinoprotein amine dehydrogenase"/>
    <property type="match status" value="1"/>
</dbReference>
<keyword evidence="10" id="KW-0472">Membrane</keyword>
<feature type="region of interest" description="Disordered" evidence="9">
    <location>
        <begin position="380"/>
        <end position="402"/>
    </location>
</feature>
<evidence type="ECO:0000256" key="8">
    <source>
        <dbReference type="PROSITE-ProRule" id="PRU00221"/>
    </source>
</evidence>
<keyword evidence="4" id="KW-0904">Protein phosphatase</keyword>
<dbReference type="InterPro" id="IPR045204">
    <property type="entry name" value="DSP_laforin-like"/>
</dbReference>
<proteinExistence type="predicted"/>
<evidence type="ECO:0000256" key="5">
    <source>
        <dbReference type="ARBA" id="ARBA00022946"/>
    </source>
</evidence>
<organism evidence="13">
    <name type="scientific">Brassica napus</name>
    <name type="common">Rape</name>
    <dbReference type="NCBI Taxonomy" id="3708"/>
    <lineage>
        <taxon>Eukaryota</taxon>
        <taxon>Viridiplantae</taxon>
        <taxon>Streptophyta</taxon>
        <taxon>Embryophyta</taxon>
        <taxon>Tracheophyta</taxon>
        <taxon>Spermatophyta</taxon>
        <taxon>Magnoliopsida</taxon>
        <taxon>eudicotyledons</taxon>
        <taxon>Gunneridae</taxon>
        <taxon>Pentapetalae</taxon>
        <taxon>rosids</taxon>
        <taxon>malvids</taxon>
        <taxon>Brassicales</taxon>
        <taxon>Brassicaceae</taxon>
        <taxon>Brassiceae</taxon>
        <taxon>Brassica</taxon>
    </lineage>
</organism>
<evidence type="ECO:0000313" key="13">
    <source>
        <dbReference type="EMBL" id="CAF1855599.1"/>
    </source>
</evidence>
<keyword evidence="10" id="KW-1133">Transmembrane helix</keyword>
<evidence type="ECO:0000256" key="6">
    <source>
        <dbReference type="ARBA" id="ARBA00023277"/>
    </source>
</evidence>
<dbReference type="Proteomes" id="UP001295469">
    <property type="component" value="Chromosome C04"/>
</dbReference>
<evidence type="ECO:0000256" key="10">
    <source>
        <dbReference type="SAM" id="Phobius"/>
    </source>
</evidence>
<dbReference type="EMBL" id="HG994368">
    <property type="protein sequence ID" value="CAF1855599.1"/>
    <property type="molecule type" value="Genomic_DNA"/>
</dbReference>
<keyword evidence="10" id="KW-0812">Transmembrane</keyword>
<dbReference type="InterPro" id="IPR015943">
    <property type="entry name" value="WD40/YVTN_repeat-like_dom_sf"/>
</dbReference>
<dbReference type="SMART" id="SM00195">
    <property type="entry name" value="DSPc"/>
    <property type="match status" value="1"/>
</dbReference>
<dbReference type="GO" id="GO:0009507">
    <property type="term" value="C:chloroplast"/>
    <property type="evidence" value="ECO:0007669"/>
    <property type="project" value="UniProtKB-ARBA"/>
</dbReference>
<dbReference type="InterPro" id="IPR032640">
    <property type="entry name" value="AMPK1_CBM"/>
</dbReference>
<dbReference type="GO" id="GO:0044042">
    <property type="term" value="P:glucan metabolic process"/>
    <property type="evidence" value="ECO:0007669"/>
    <property type="project" value="UniProtKB-ARBA"/>
</dbReference>
<dbReference type="Pfam" id="PF00400">
    <property type="entry name" value="WD40"/>
    <property type="match status" value="2"/>
</dbReference>
<feature type="region of interest" description="Disordered" evidence="9">
    <location>
        <begin position="904"/>
        <end position="935"/>
    </location>
</feature>
<keyword evidence="5" id="KW-0809">Transit peptide</keyword>
<reference evidence="13" key="1">
    <citation type="submission" date="2021-01" db="EMBL/GenBank/DDBJ databases">
        <authorList>
            <consortium name="Genoscope - CEA"/>
            <person name="William W."/>
        </authorList>
    </citation>
    <scope>NUCLEOTIDE SEQUENCE</scope>
</reference>
<sequence length="1250" mass="137675">MEIEEASRGESGHVVCGSWIRRPKKVNWAIIAKATKRRGSSSPPLLNIYSFDPITTSLSSSPLATHTLNESDGDPVAISVHPGGDYFVCSTSKGGCKLFEIAGGATTGITILEKELPPLQNAGLQKCMAFSFDGSKLAVGGVDGCLRIMDWPNLSVILEEPKAHKSIRDMDFSLDSEFLATTSTDGSARIWKAEDGFPLSTLERSGEENIELCRFSKDGTKPFLFCAAQRGDVPVVNVYDISTWKKLGFKKLSRKSASTIAVSLDGKYIALGGKDGDISVAEVKTMEIYHYSKRLHLGQTIASLEFCHSERVMLTTSSEWGEMVTKLTVPKEWKAEWQIYALLFCLFLASVVLAYVFFENSDSFWKLPMGKDQRRPKISLFGDSSTSTKDHNRSSVSPMYGFGGNQRVPSSPSSLKMMLLPIKANDLKLRLVLQAVSDSKSTSAEVSGVSNKEEEEKSDEYSQDMTQAMGAVLTYRHELGMNYSFVRPDLIVGSCLQTPEDVDKLRKIGVKTIFCLQQDPDLEYFGVDISSIQAYAKTFADIQHIRCQIRDFDAFDLRLRLPAVVSTLYKAVQRNGGVTYVHCTAGMGRAPAVALTYMFWVQGYKLMEAHRLLMSKRTCSPNLDAIRNATIDILTGLKKKIVTLTLKDKGFSTVEVSGLDIGWGQRIPLTLDKGTGLWSLKRELPEGQFEYKYIIDGEWTHNEEEPFTGPNKDGHTNNYVKVVDDPTSVDGATRERLSSEDPELLEDERLKLIQFLETCSEAEGFSPICKDGSSLNSNLFFFSRSQNKGREKMHSLKTSCVGQVFALAKPHDSVGKRTRNRIPKEERKTLVESFIKKHQSLNNGRFPSLSLTHKEVGGSFYTIREIVREIIQENRVLGTSDLILQGKGDDDHLQDQALSSSLLMDPVPPLSLSPEGFHSPSGQSHNHSKENRGSYKDREVNGYHQLSEEGIGLLTHEPVESTDISRAHFAGSCGEENDAKLHDRVQTVCDSKPQDLELEVDKKDRGLEETPFIETRGTEPDERANDDEAVMPEMVNMAKNSLGTVGLPAEAVAVTSSTSDVQPSEVARVCEAEKVTEAKVESDSSTETSVDLGDISDVPEEQGTQVIGGQMPKQISVSMDKKVEEKTVNPASVDVESADTKGMVVENADIHETKEYSNGSLTTEGITPTSGTESASFKKDKARSKVTSVEKGKQDASDSSSSQKGNIAPLNRIKPESWKGQSNVAGGLETNPLLAALKSLMTAFVKFWSE</sequence>
<dbReference type="Pfam" id="PF25896">
    <property type="entry name" value="HTH_AT3G52170"/>
    <property type="match status" value="1"/>
</dbReference>
<feature type="region of interest" description="Disordered" evidence="9">
    <location>
        <begin position="1155"/>
        <end position="1226"/>
    </location>
</feature>
<dbReference type="GO" id="GO:0019203">
    <property type="term" value="F:carbohydrate phosphatase activity"/>
    <property type="evidence" value="ECO:0007669"/>
    <property type="project" value="InterPro"/>
</dbReference>
<dbReference type="InterPro" id="IPR001680">
    <property type="entry name" value="WD40_rpt"/>
</dbReference>
<keyword evidence="3" id="KW-0378">Hydrolase</keyword>
<dbReference type="Gene3D" id="3.90.190.10">
    <property type="entry name" value="Protein tyrosine phosphatase superfamily"/>
    <property type="match status" value="1"/>
</dbReference>
<comment type="subcellular location">
    <subcellularLocation>
        <location evidence="1">Plastid</location>
    </subcellularLocation>
</comment>
<dbReference type="Pfam" id="PF00782">
    <property type="entry name" value="DSPc"/>
    <property type="match status" value="1"/>
</dbReference>
<dbReference type="InterPro" id="IPR014756">
    <property type="entry name" value="Ig_E-set"/>
</dbReference>
<dbReference type="InterPro" id="IPR000340">
    <property type="entry name" value="Dual-sp_phosphatase_cat-dom"/>
</dbReference>
<evidence type="ECO:0000256" key="2">
    <source>
        <dbReference type="ARBA" id="ARBA00022640"/>
    </source>
</evidence>
<dbReference type="SMART" id="SM00320">
    <property type="entry name" value="WD40"/>
    <property type="match status" value="4"/>
</dbReference>
<dbReference type="CDD" id="cd02859">
    <property type="entry name" value="E_set_AMPKbeta_like_N"/>
    <property type="match status" value="1"/>
</dbReference>
<evidence type="ECO:0000256" key="1">
    <source>
        <dbReference type="ARBA" id="ARBA00004474"/>
    </source>
</evidence>
<dbReference type="Gene3D" id="2.60.40.10">
    <property type="entry name" value="Immunoglobulins"/>
    <property type="match status" value="1"/>
</dbReference>
<dbReference type="AlphaFoldDB" id="A0A816JDL8"/>
<evidence type="ECO:0000259" key="11">
    <source>
        <dbReference type="PROSITE" id="PS50054"/>
    </source>
</evidence>
<feature type="domain" description="Tyrosine specific protein phosphatases" evidence="12">
    <location>
        <begin position="559"/>
        <end position="617"/>
    </location>
</feature>
<keyword evidence="2" id="KW-0934">Plastid</keyword>
<evidence type="ECO:0000259" key="12">
    <source>
        <dbReference type="PROSITE" id="PS50056"/>
    </source>
</evidence>
<evidence type="ECO:0000256" key="4">
    <source>
        <dbReference type="ARBA" id="ARBA00022912"/>
    </source>
</evidence>
<feature type="region of interest" description="Disordered" evidence="9">
    <location>
        <begin position="1077"/>
        <end position="1096"/>
    </location>
</feature>
<keyword evidence="6" id="KW-0119">Carbohydrate metabolism</keyword>
<keyword evidence="8" id="KW-0853">WD repeat</keyword>
<dbReference type="Pfam" id="PF16561">
    <property type="entry name" value="AMPK1_CBM"/>
    <property type="match status" value="1"/>
</dbReference>
<protein>
    <recommendedName>
        <fullName evidence="7">Dual specificity protein phosphatase 4</fullName>
    </recommendedName>
</protein>
<dbReference type="PANTHER" id="PTHR46642">
    <property type="entry name" value="DUAL SPECIFICITY PHOSPHATASE, SUBGROUP, CATALYTIC DOMAIN"/>
    <property type="match status" value="1"/>
</dbReference>
<dbReference type="SUPFAM" id="SSF52799">
    <property type="entry name" value="(Phosphotyrosine protein) phosphatases II"/>
    <property type="match status" value="1"/>
</dbReference>
<feature type="compositionally biased region" description="Polar residues" evidence="9">
    <location>
        <begin position="1156"/>
        <end position="1175"/>
    </location>
</feature>
<dbReference type="InterPro" id="IPR058941">
    <property type="entry name" value="HTH_AT3G52170-like"/>
</dbReference>
<dbReference type="PROSITE" id="PS50054">
    <property type="entry name" value="TYR_PHOSPHATASE_DUAL"/>
    <property type="match status" value="1"/>
</dbReference>
<dbReference type="PROSITE" id="PS50056">
    <property type="entry name" value="TYR_PHOSPHATASE_2"/>
    <property type="match status" value="1"/>
</dbReference>
<dbReference type="InterPro" id="IPR029021">
    <property type="entry name" value="Prot-tyrosine_phosphatase-like"/>
</dbReference>
<dbReference type="FunFam" id="3.90.190.10:FF:000069">
    <property type="entry name" value="Phosphoglucan phosphatase DSP4, chloroplastic"/>
    <property type="match status" value="1"/>
</dbReference>
<dbReference type="PANTHER" id="PTHR46642:SF3">
    <property type="entry name" value="PHOSPHOGLUCAN PHOSPHATASE DSP4, CHLOROPLASTIC"/>
    <property type="match status" value="1"/>
</dbReference>
<dbReference type="InterPro" id="IPR000387">
    <property type="entry name" value="Tyr_Pase_dom"/>
</dbReference>
<dbReference type="InterPro" id="IPR020422">
    <property type="entry name" value="TYR_PHOSPHATASE_DUAL_dom"/>
</dbReference>
<accession>A0A816JDL8</accession>
<dbReference type="SUPFAM" id="SSF81296">
    <property type="entry name" value="E set domains"/>
    <property type="match status" value="1"/>
</dbReference>
<feature type="domain" description="Tyrosine-protein phosphatase" evidence="11">
    <location>
        <begin position="482"/>
        <end position="639"/>
    </location>
</feature>
<dbReference type="InterPro" id="IPR052832">
    <property type="entry name" value="Starch-Glucan_Phosphatase"/>
</dbReference>
<dbReference type="FunFam" id="2.130.10.10:FF:000435">
    <property type="entry name" value="SEC12-like protein 1"/>
    <property type="match status" value="1"/>
</dbReference>
<dbReference type="InterPro" id="IPR013783">
    <property type="entry name" value="Ig-like_fold"/>
</dbReference>
<evidence type="ECO:0000256" key="7">
    <source>
        <dbReference type="ARBA" id="ARBA00081846"/>
    </source>
</evidence>
<feature type="transmembrane region" description="Helical" evidence="10">
    <location>
        <begin position="339"/>
        <end position="358"/>
    </location>
</feature>
<dbReference type="CDD" id="cd14526">
    <property type="entry name" value="DSP_laforin-like"/>
    <property type="match status" value="1"/>
</dbReference>
<evidence type="ECO:0000256" key="9">
    <source>
        <dbReference type="SAM" id="MobiDB-lite"/>
    </source>
</evidence>
<evidence type="ECO:0000256" key="3">
    <source>
        <dbReference type="ARBA" id="ARBA00022801"/>
    </source>
</evidence>
<dbReference type="InterPro" id="IPR036322">
    <property type="entry name" value="WD40_repeat_dom_sf"/>
</dbReference>
<name>A0A816JDL8_BRANA</name>
<dbReference type="SUPFAM" id="SSF50978">
    <property type="entry name" value="WD40 repeat-like"/>
    <property type="match status" value="1"/>
</dbReference>
<gene>
    <name evidence="13" type="ORF">DARMORV10_C04P40750.1</name>
</gene>